<evidence type="ECO:0000256" key="1">
    <source>
        <dbReference type="ARBA" id="ARBA00022729"/>
    </source>
</evidence>
<dbReference type="PIRSF" id="PIRSF002741">
    <property type="entry name" value="MppA"/>
    <property type="match status" value="1"/>
</dbReference>
<dbReference type="PROSITE" id="PS51257">
    <property type="entry name" value="PROKAR_LIPOPROTEIN"/>
    <property type="match status" value="1"/>
</dbReference>
<dbReference type="InterPro" id="IPR039424">
    <property type="entry name" value="SBP_5"/>
</dbReference>
<feature type="compositionally biased region" description="Acidic residues" evidence="2">
    <location>
        <begin position="28"/>
        <end position="37"/>
    </location>
</feature>
<accession>A0AB39HQQ9</accession>
<feature type="signal peptide" evidence="3">
    <location>
        <begin position="1"/>
        <end position="21"/>
    </location>
</feature>
<feature type="domain" description="Solute-binding protein family 5" evidence="4">
    <location>
        <begin position="97"/>
        <end position="463"/>
    </location>
</feature>
<keyword evidence="1 3" id="KW-0732">Signal</keyword>
<evidence type="ECO:0000313" key="5">
    <source>
        <dbReference type="EMBL" id="XDK32561.1"/>
    </source>
</evidence>
<dbReference type="RefSeq" id="WP_368653249.1">
    <property type="nucleotide sequence ID" value="NZ_CP162599.1"/>
</dbReference>
<dbReference type="Pfam" id="PF00496">
    <property type="entry name" value="SBP_bac_5"/>
    <property type="match status" value="1"/>
</dbReference>
<evidence type="ECO:0000259" key="4">
    <source>
        <dbReference type="Pfam" id="PF00496"/>
    </source>
</evidence>
<dbReference type="CDD" id="cd08502">
    <property type="entry name" value="PBP2_NikA_DppA_OppA_like_16"/>
    <property type="match status" value="1"/>
</dbReference>
<dbReference type="GO" id="GO:0015833">
    <property type="term" value="P:peptide transport"/>
    <property type="evidence" value="ECO:0007669"/>
    <property type="project" value="TreeGrafter"/>
</dbReference>
<proteinExistence type="predicted"/>
<dbReference type="InterPro" id="IPR030678">
    <property type="entry name" value="Peptide/Ni-bd"/>
</dbReference>
<dbReference type="EMBL" id="CP162599">
    <property type="protein sequence ID" value="XDK32561.1"/>
    <property type="molecule type" value="Genomic_DNA"/>
</dbReference>
<reference evidence="5" key="1">
    <citation type="submission" date="2024-07" db="EMBL/GenBank/DDBJ databases">
        <title>Halotolerant mesophilic bacterium Ornithinibacillus sp. 4-3, sp. nov., isolated from soil.</title>
        <authorList>
            <person name="Sidarenka A.V."/>
            <person name="Guliayeva D.E."/>
            <person name="Leanovich S.I."/>
            <person name="Hileuskaya K.S."/>
            <person name="Akhremchuk A.E."/>
            <person name="Sikolenko M.A."/>
            <person name="Valentovich L.N."/>
        </authorList>
    </citation>
    <scope>NUCLEOTIDE SEQUENCE</scope>
    <source>
        <strain evidence="5">4-3</strain>
    </source>
</reference>
<dbReference type="SUPFAM" id="SSF53850">
    <property type="entry name" value="Periplasmic binding protein-like II"/>
    <property type="match status" value="1"/>
</dbReference>
<dbReference type="PANTHER" id="PTHR30290:SF38">
    <property type="entry name" value="D,D-DIPEPTIDE-BINDING PERIPLASMIC PROTEIN DDPA-RELATED"/>
    <property type="match status" value="1"/>
</dbReference>
<dbReference type="PANTHER" id="PTHR30290">
    <property type="entry name" value="PERIPLASMIC BINDING COMPONENT OF ABC TRANSPORTER"/>
    <property type="match status" value="1"/>
</dbReference>
<dbReference type="InterPro" id="IPR000914">
    <property type="entry name" value="SBP_5_dom"/>
</dbReference>
<protein>
    <submittedName>
        <fullName evidence="5">ABC transporter substrate-binding protein</fullName>
    </submittedName>
</protein>
<sequence>MNLKKLLPLFIVLMTTLFIIAACSNSDDSADSNDNENENTSNDNQAEQESTSGEGELKITYGAQPPTLDTYITTSRASNDVARQMFETLVTTDSEYQVQPMLADSWEQSDDGLTYTFHLREGVLFHNGEEMVAEDVVASMNAWIEKSGPGKNSFTNAEFKEIDEYTVVMELEKPLSIALPLLAYGGGSIPGIMPKEIVEAADEEGIKEHIGTGPFKFVEWKQDQHILLERYEEYSPREEEPDGLAGRREALVEKLYFVFVADPMTSIAGLETGEYDIVQGASRDSIAQLEANEDINVLLHSSGPLAIYFNKKNGLFTDEKARQAVLYGVDMEAIAQAAYTSDHFYELNHNILSYYQLGLWGTDVGKDKYNQKDTEAAKQLLEESGYNGETIRIITTRDYSDMYNGSVTLQQQLIDLGMEVELEIYDWPTLVDRREDETAFEILFLSNTDKPDPTSPVYMTKSFAGWTDSPELDNILEKFWGAPSVDDAKEFNDELHAWFYDYVPVAKVADGKGLLPSRTTVKNLQDLDGPVLWNVSNEK</sequence>
<feature type="chain" id="PRO_5044197747" evidence="3">
    <location>
        <begin position="22"/>
        <end position="539"/>
    </location>
</feature>
<evidence type="ECO:0000256" key="2">
    <source>
        <dbReference type="SAM" id="MobiDB-lite"/>
    </source>
</evidence>
<name>A0AB39HQQ9_9BACI</name>
<dbReference type="AlphaFoldDB" id="A0AB39HQQ9"/>
<dbReference type="GO" id="GO:0043190">
    <property type="term" value="C:ATP-binding cassette (ABC) transporter complex"/>
    <property type="evidence" value="ECO:0007669"/>
    <property type="project" value="InterPro"/>
</dbReference>
<dbReference type="Gene3D" id="3.40.190.10">
    <property type="entry name" value="Periplasmic binding protein-like II"/>
    <property type="match status" value="1"/>
</dbReference>
<evidence type="ECO:0000256" key="3">
    <source>
        <dbReference type="SAM" id="SignalP"/>
    </source>
</evidence>
<dbReference type="Gene3D" id="3.90.76.10">
    <property type="entry name" value="Dipeptide-binding Protein, Domain 1"/>
    <property type="match status" value="1"/>
</dbReference>
<organism evidence="5">
    <name type="scientific">Ornithinibacillus sp. 4-3</name>
    <dbReference type="NCBI Taxonomy" id="3231488"/>
    <lineage>
        <taxon>Bacteria</taxon>
        <taxon>Bacillati</taxon>
        <taxon>Bacillota</taxon>
        <taxon>Bacilli</taxon>
        <taxon>Bacillales</taxon>
        <taxon>Bacillaceae</taxon>
        <taxon>Ornithinibacillus</taxon>
    </lineage>
</organism>
<dbReference type="GO" id="GO:0042597">
    <property type="term" value="C:periplasmic space"/>
    <property type="evidence" value="ECO:0007669"/>
    <property type="project" value="UniProtKB-ARBA"/>
</dbReference>
<feature type="region of interest" description="Disordered" evidence="2">
    <location>
        <begin position="27"/>
        <end position="61"/>
    </location>
</feature>
<dbReference type="Gene3D" id="3.10.105.10">
    <property type="entry name" value="Dipeptide-binding Protein, Domain 3"/>
    <property type="match status" value="1"/>
</dbReference>
<dbReference type="GO" id="GO:1904680">
    <property type="term" value="F:peptide transmembrane transporter activity"/>
    <property type="evidence" value="ECO:0007669"/>
    <property type="project" value="TreeGrafter"/>
</dbReference>
<gene>
    <name evidence="5" type="ORF">AB4Y30_16375</name>
</gene>